<protein>
    <submittedName>
        <fullName evidence="2">DUF2189 domain-containing protein</fullName>
    </submittedName>
</protein>
<dbReference type="RefSeq" id="WP_220663920.1">
    <property type="nucleotide sequence ID" value="NZ_CP069370.1"/>
</dbReference>
<name>A0A8G0ZWG0_9RHOB</name>
<feature type="transmembrane region" description="Helical" evidence="1">
    <location>
        <begin position="64"/>
        <end position="86"/>
    </location>
</feature>
<keyword evidence="1" id="KW-1133">Transmembrane helix</keyword>
<dbReference type="InterPro" id="IPR018692">
    <property type="entry name" value="DUF2189"/>
</dbReference>
<keyword evidence="1" id="KW-0472">Membrane</keyword>
<keyword evidence="1" id="KW-0812">Transmembrane</keyword>
<feature type="transmembrane region" description="Helical" evidence="1">
    <location>
        <begin position="162"/>
        <end position="187"/>
    </location>
</feature>
<organism evidence="2 3">
    <name type="scientific">Neotabrizicola shimadae</name>
    <dbReference type="NCBI Taxonomy" id="2807096"/>
    <lineage>
        <taxon>Bacteria</taxon>
        <taxon>Pseudomonadati</taxon>
        <taxon>Pseudomonadota</taxon>
        <taxon>Alphaproteobacteria</taxon>
        <taxon>Rhodobacterales</taxon>
        <taxon>Paracoccaceae</taxon>
        <taxon>Neotabrizicola</taxon>
    </lineage>
</organism>
<dbReference type="Proteomes" id="UP000826300">
    <property type="component" value="Chromosome"/>
</dbReference>
<proteinExistence type="predicted"/>
<dbReference type="AlphaFoldDB" id="A0A8G0ZWG0"/>
<feature type="transmembrane region" description="Helical" evidence="1">
    <location>
        <begin position="118"/>
        <end position="142"/>
    </location>
</feature>
<accession>A0A8G0ZWG0</accession>
<dbReference type="EMBL" id="CP069370">
    <property type="protein sequence ID" value="QYZ71402.1"/>
    <property type="molecule type" value="Genomic_DNA"/>
</dbReference>
<dbReference type="KEGG" id="nsm:JO391_07865"/>
<dbReference type="Pfam" id="PF09955">
    <property type="entry name" value="DUF2189"/>
    <property type="match status" value="1"/>
</dbReference>
<evidence type="ECO:0000256" key="1">
    <source>
        <dbReference type="SAM" id="Phobius"/>
    </source>
</evidence>
<feature type="transmembrane region" description="Helical" evidence="1">
    <location>
        <begin position="233"/>
        <end position="252"/>
    </location>
</feature>
<reference evidence="2" key="1">
    <citation type="submission" date="2021-02" db="EMBL/GenBank/DDBJ databases">
        <title>Rhodobacter shimadae sp. nov., an aerobic anoxygenic phototrophic bacterium isolated from a hot spring.</title>
        <authorList>
            <person name="Muramatsu S."/>
            <person name="Haruta S."/>
            <person name="Hirose S."/>
            <person name="Hanada S."/>
        </authorList>
    </citation>
    <scope>NUCLEOTIDE SEQUENCE</scope>
    <source>
        <strain evidence="2">N10</strain>
    </source>
</reference>
<feature type="transmembrane region" description="Helical" evidence="1">
    <location>
        <begin position="36"/>
        <end position="58"/>
    </location>
</feature>
<evidence type="ECO:0000313" key="2">
    <source>
        <dbReference type="EMBL" id="QYZ71402.1"/>
    </source>
</evidence>
<evidence type="ECO:0000313" key="3">
    <source>
        <dbReference type="Proteomes" id="UP000826300"/>
    </source>
</evidence>
<gene>
    <name evidence="2" type="ORF">JO391_07865</name>
</gene>
<keyword evidence="3" id="KW-1185">Reference proteome</keyword>
<sequence>MTTTPAAGPAAPEILAVETSDLAYALRRGWQDFRTAPLYGLFFASVYVAGGWLIVWAMTTQGQIWWTLPASAGFPILGPFIACGLYEVSRRLEAGEALDWPGVLKAIFRQKDRQIPSIAAVIVVFFLFWNFLSHMIFALFLGTATMTNVSSSLAIFATPQGLTMLAVGTLVGAVFATVLYSLTVVALPMLLDREVDFVTAMLTSLDLVRTSPLVMLGWGAFIAVALFLGMAPWFLGLFVVLPVLGHASWHLYRRTIA</sequence>